<name>A0ABQ0GEU3_9PEZI</name>
<keyword evidence="2" id="KW-1185">Reference proteome</keyword>
<evidence type="ECO:0000313" key="1">
    <source>
        <dbReference type="EMBL" id="GAB1316295.1"/>
    </source>
</evidence>
<gene>
    <name evidence="1" type="ORF">MFIFM68171_06505</name>
</gene>
<organism evidence="1 2">
    <name type="scientific">Madurella fahalii</name>
    <dbReference type="NCBI Taxonomy" id="1157608"/>
    <lineage>
        <taxon>Eukaryota</taxon>
        <taxon>Fungi</taxon>
        <taxon>Dikarya</taxon>
        <taxon>Ascomycota</taxon>
        <taxon>Pezizomycotina</taxon>
        <taxon>Sordariomycetes</taxon>
        <taxon>Sordariomycetidae</taxon>
        <taxon>Sordariales</taxon>
        <taxon>Sordariales incertae sedis</taxon>
        <taxon>Madurella</taxon>
    </lineage>
</organism>
<dbReference type="PANTHER" id="PTHR37540:SF5">
    <property type="entry name" value="TRANSCRIPTION FACTOR DOMAIN-CONTAINING PROTEIN"/>
    <property type="match status" value="1"/>
</dbReference>
<dbReference type="GeneID" id="98177248"/>
<protein>
    <recommendedName>
        <fullName evidence="3">Transcription factor domain-containing protein</fullName>
    </recommendedName>
</protein>
<dbReference type="RefSeq" id="XP_070918026.1">
    <property type="nucleotide sequence ID" value="XM_071061925.1"/>
</dbReference>
<sequence>MSPSKQQRLLWVHSTEPTGVRRRDKPTMTKIRRHIMEDIGISRRKPQRNPQFVIEIGSPPAFANHPEVNSLLPPFWSQDPLSVLEQQWQMDTFSAYGLSLLAAEGKRLLCNADALTSEGFSFPFAFTSSAFLRHFRAIFSDPSVLKGIYHQSSAKIRVMALERSLGTISCIEATLANPSFDLATADRVIYAVLSVICYNLLSLEFDQARVHLEGLGGLIAARGEIQSLKDNNELRLMIFWVDVAICLLFNTSPRYSLPLDLTPAMFHTDPSKGLPIPLSRILAAAEAEVGVQLTHISVYVAGLSEVAITIESELAARGNALWNDEIFLGLRINPLAHRLFDRAGRTTRFSSHLDQTLESIRLGVIIWIIWTKRMCRSWPGSPMAYVPELLDMLSVGSSWAANTASGASDDILSVRLWLSVLCGIASCHGSRERETAISLIAEDMHRLNRKEWSEVMVRVRQMPWISSFETPLAEVRSHVQSLHVS</sequence>
<dbReference type="PANTHER" id="PTHR37540">
    <property type="entry name" value="TRANSCRIPTION FACTOR (ACR-2), PUTATIVE-RELATED-RELATED"/>
    <property type="match status" value="1"/>
</dbReference>
<evidence type="ECO:0008006" key="3">
    <source>
        <dbReference type="Google" id="ProtNLM"/>
    </source>
</evidence>
<dbReference type="EMBL" id="BAAFSV010000003">
    <property type="protein sequence ID" value="GAB1316295.1"/>
    <property type="molecule type" value="Genomic_DNA"/>
</dbReference>
<comment type="caution">
    <text evidence="1">The sequence shown here is derived from an EMBL/GenBank/DDBJ whole genome shotgun (WGS) entry which is preliminary data.</text>
</comment>
<dbReference type="Proteomes" id="UP001628179">
    <property type="component" value="Unassembled WGS sequence"/>
</dbReference>
<proteinExistence type="predicted"/>
<evidence type="ECO:0000313" key="2">
    <source>
        <dbReference type="Proteomes" id="UP001628179"/>
    </source>
</evidence>
<reference evidence="1 2" key="1">
    <citation type="submission" date="2024-09" db="EMBL/GenBank/DDBJ databases">
        <title>Itraconazole resistance in Madurella fahalii resulting from another homologue of gene encoding cytochrome P450 14-alpha sterol demethylase (CYP51).</title>
        <authorList>
            <person name="Yoshioka I."/>
            <person name="Fahal A.H."/>
            <person name="Kaneko S."/>
            <person name="Yaguchi T."/>
        </authorList>
    </citation>
    <scope>NUCLEOTIDE SEQUENCE [LARGE SCALE GENOMIC DNA]</scope>
    <source>
        <strain evidence="1 2">IFM 68171</strain>
    </source>
</reference>
<accession>A0ABQ0GEU3</accession>